<protein>
    <submittedName>
        <fullName evidence="1">Uncharacterized protein</fullName>
    </submittedName>
</protein>
<proteinExistence type="predicted"/>
<gene>
    <name evidence="1" type="ORF">FF38_12771</name>
</gene>
<name>A0A0L0CJ94_LUCCU</name>
<sequence length="153" mass="18212">MFRSRLSKLVLKMLNFKEMRHCIYLKYPSHPTQLHTIEHVASISDKMLCLLSFFNNIERLLNNNTHIGYITWGYMYIGLIFDMNTLVVYDKLTAITLWDKKYIKGVAVKMYIFILNFDCFSNRPTLSIRTTAQKFPNKTKKDPEGNCKRFFEY</sequence>
<reference evidence="1" key="1">
    <citation type="journal article" date="2015" name="Nat. Commun.">
        <title>Lucilia cuprina genome unlocks parasitic fly biology to underpin future interventions.</title>
        <authorList>
            <person name="Anstead C.A."/>
            <person name="Korhonen P.K."/>
            <person name="Young N.D."/>
            <person name="Hall R.S."/>
            <person name="Jex A.R."/>
            <person name="Murali S.C."/>
            <person name="Hughes D.S."/>
            <person name="Lee S.F."/>
            <person name="Perry T."/>
            <person name="Stroehlein A.J."/>
            <person name="Ansell B.R."/>
            <person name="Breugelmans B."/>
            <person name="Hofmann A."/>
            <person name="Qu J."/>
            <person name="Dugan S."/>
            <person name="Lee S.L."/>
            <person name="Chao H."/>
            <person name="Dinh H."/>
            <person name="Han Y."/>
            <person name="Doddapaneni H.V."/>
            <person name="Worley K.C."/>
            <person name="Muzny D.M."/>
            <person name="Ioannidis P."/>
            <person name="Waterhouse R.M."/>
            <person name="Zdobnov E.M."/>
            <person name="James P.J."/>
            <person name="Bagnall N.H."/>
            <person name="Kotze A.C."/>
            <person name="Gibbs R.A."/>
            <person name="Richards S."/>
            <person name="Batterham P."/>
            <person name="Gasser R.B."/>
        </authorList>
    </citation>
    <scope>NUCLEOTIDE SEQUENCE [LARGE SCALE GENOMIC DNA]</scope>
    <source>
        <strain evidence="1">LS</strain>
        <tissue evidence="1">Full body</tissue>
    </source>
</reference>
<evidence type="ECO:0000313" key="1">
    <source>
        <dbReference type="EMBL" id="KNC31549.1"/>
    </source>
</evidence>
<dbReference type="Proteomes" id="UP000037069">
    <property type="component" value="Unassembled WGS sequence"/>
</dbReference>
<keyword evidence="2" id="KW-1185">Reference proteome</keyword>
<accession>A0A0L0CJ94</accession>
<organism evidence="1 2">
    <name type="scientific">Lucilia cuprina</name>
    <name type="common">Green bottle fly</name>
    <name type="synonym">Australian sheep blowfly</name>
    <dbReference type="NCBI Taxonomy" id="7375"/>
    <lineage>
        <taxon>Eukaryota</taxon>
        <taxon>Metazoa</taxon>
        <taxon>Ecdysozoa</taxon>
        <taxon>Arthropoda</taxon>
        <taxon>Hexapoda</taxon>
        <taxon>Insecta</taxon>
        <taxon>Pterygota</taxon>
        <taxon>Neoptera</taxon>
        <taxon>Endopterygota</taxon>
        <taxon>Diptera</taxon>
        <taxon>Brachycera</taxon>
        <taxon>Muscomorpha</taxon>
        <taxon>Oestroidea</taxon>
        <taxon>Calliphoridae</taxon>
        <taxon>Luciliinae</taxon>
        <taxon>Lucilia</taxon>
    </lineage>
</organism>
<comment type="caution">
    <text evidence="1">The sequence shown here is derived from an EMBL/GenBank/DDBJ whole genome shotgun (WGS) entry which is preliminary data.</text>
</comment>
<dbReference type="AlphaFoldDB" id="A0A0L0CJ94"/>
<evidence type="ECO:0000313" key="2">
    <source>
        <dbReference type="Proteomes" id="UP000037069"/>
    </source>
</evidence>
<dbReference type="EMBL" id="JRES01000409">
    <property type="protein sequence ID" value="KNC31549.1"/>
    <property type="molecule type" value="Genomic_DNA"/>
</dbReference>